<evidence type="ECO:0000256" key="3">
    <source>
        <dbReference type="ARBA" id="ARBA00022723"/>
    </source>
</evidence>
<dbReference type="SFLD" id="SFLDG01067">
    <property type="entry name" value="SPASM/twitch_domain_containing"/>
    <property type="match status" value="1"/>
</dbReference>
<dbReference type="InterPro" id="IPR007197">
    <property type="entry name" value="rSAM"/>
</dbReference>
<dbReference type="InterPro" id="IPR034474">
    <property type="entry name" value="Methyltransferase_Class_D"/>
</dbReference>
<keyword evidence="4" id="KW-0408">Iron</keyword>
<keyword evidence="5" id="KW-0411">Iron-sulfur</keyword>
<dbReference type="Pfam" id="PF23545">
    <property type="entry name" value="Zn_ribbon_HMPTM"/>
    <property type="match status" value="1"/>
</dbReference>
<dbReference type="InterPro" id="IPR013785">
    <property type="entry name" value="Aldolase_TIM"/>
</dbReference>
<dbReference type="AlphaFoldDB" id="A0A0A2WG58"/>
<dbReference type="SFLD" id="SFLDS00029">
    <property type="entry name" value="Radical_SAM"/>
    <property type="match status" value="1"/>
</dbReference>
<comment type="cofactor">
    <cofactor evidence="1">
        <name>[4Fe-4S] cluster</name>
        <dbReference type="ChEBI" id="CHEBI:49883"/>
    </cofactor>
</comment>
<dbReference type="PROSITE" id="PS51918">
    <property type="entry name" value="RADICAL_SAM"/>
    <property type="match status" value="1"/>
</dbReference>
<gene>
    <name evidence="7" type="ORF">LF41_316</name>
</gene>
<keyword evidence="8" id="KW-1185">Reference proteome</keyword>
<dbReference type="InterPro" id="IPR058240">
    <property type="entry name" value="rSAM_sf"/>
</dbReference>
<dbReference type="Proteomes" id="UP000030518">
    <property type="component" value="Unassembled WGS sequence"/>
</dbReference>
<proteinExistence type="predicted"/>
<evidence type="ECO:0000256" key="5">
    <source>
        <dbReference type="ARBA" id="ARBA00023014"/>
    </source>
</evidence>
<dbReference type="GO" id="GO:0046872">
    <property type="term" value="F:metal ion binding"/>
    <property type="evidence" value="ECO:0007669"/>
    <property type="project" value="UniProtKB-KW"/>
</dbReference>
<reference evidence="7 8" key="1">
    <citation type="submission" date="2014-09" db="EMBL/GenBank/DDBJ databases">
        <title>Genome sequences of Lysobacter dokdonensis DS-58.</title>
        <authorList>
            <person name="Kim J.F."/>
            <person name="Kwak M.-J."/>
        </authorList>
    </citation>
    <scope>NUCLEOTIDE SEQUENCE [LARGE SCALE GENOMIC DNA]</scope>
    <source>
        <strain evidence="7 8">DS-58</strain>
    </source>
</reference>
<dbReference type="RefSeq" id="WP_084073534.1">
    <property type="nucleotide sequence ID" value="NZ_JRKJ01000016.1"/>
</dbReference>
<dbReference type="CDD" id="cd01335">
    <property type="entry name" value="Radical_SAM"/>
    <property type="match status" value="1"/>
</dbReference>
<dbReference type="PANTHER" id="PTHR43306">
    <property type="entry name" value="7,8-DIHYDRO-6-HYDROXYMETHYLPTERIN DIMETHYLTRANSFERASE"/>
    <property type="match status" value="1"/>
</dbReference>
<keyword evidence="3" id="KW-0479">Metal-binding</keyword>
<dbReference type="PATRIC" id="fig|1300345.3.peg.1992"/>
<name>A0A0A2WG58_9GAMM</name>
<dbReference type="Pfam" id="PF04055">
    <property type="entry name" value="Radical_SAM"/>
    <property type="match status" value="1"/>
</dbReference>
<evidence type="ECO:0000313" key="8">
    <source>
        <dbReference type="Proteomes" id="UP000030518"/>
    </source>
</evidence>
<dbReference type="InterPro" id="IPR056488">
    <property type="entry name" value="Zn_ribbon_HMPTM"/>
</dbReference>
<accession>A0A0A2WG58</accession>
<dbReference type="SUPFAM" id="SSF102114">
    <property type="entry name" value="Radical SAM enzymes"/>
    <property type="match status" value="1"/>
</dbReference>
<evidence type="ECO:0000313" key="7">
    <source>
        <dbReference type="EMBL" id="KGQ18783.1"/>
    </source>
</evidence>
<dbReference type="EMBL" id="JRKJ01000016">
    <property type="protein sequence ID" value="KGQ18783.1"/>
    <property type="molecule type" value="Genomic_DNA"/>
</dbReference>
<evidence type="ECO:0000256" key="1">
    <source>
        <dbReference type="ARBA" id="ARBA00001966"/>
    </source>
</evidence>
<dbReference type="STRING" id="1300345.LF41_316"/>
<dbReference type="Gene3D" id="3.20.20.70">
    <property type="entry name" value="Aldolase class I"/>
    <property type="match status" value="1"/>
</dbReference>
<feature type="domain" description="Radical SAM core" evidence="6">
    <location>
        <begin position="157"/>
        <end position="372"/>
    </location>
</feature>
<sequence>MRRPISLALQAAAPPRALDARLEDLAVPLRSLDEPAVRAAFALDASDALLKTTLSLCPTCLSHVPAAVLQRGRQVWLHKRCPAHGPSAAVIENDIAFYRVSSKDRWGRIYGGAQRFDIPAFGGACCGPGESCGPVSPSADDAVGTDAPAHDFSDQQPNKTCTVLVEVTDACNLACRVCYSDSKGDRVLPLEVFKTHVAALVARKQRLDSVQLTGGEASLHPQFWELLEWLCAQPAVGKVYLPTNGLLFNRPGFAQRLKPLRERVLVLLQFDGRDTGANPVLRKAKPERQRETLIRTLDKLGIAMQLTMTLSHGVSEDDIAWVVQQGLRHRNVRLIAMQPAFFSGRYELGGEATQRLTLSDCVKGVVAGMGGKARTEDFMPIPCSHPNCGWVTLFARRFGIVRNIARNVDLDAVMNDVAYKTLLDKEQMRGIVGTKGSLGSRIAARVGRWLIRPKDVFGIAIKPFMDRFSYDQDRVSACCHHILDTHGNAVSFCEYNARLRHADSWSRFPVLP</sequence>
<protein>
    <submittedName>
        <fullName evidence="7">MoaA/NifB/PqqE family protein</fullName>
    </submittedName>
</protein>
<evidence type="ECO:0000256" key="4">
    <source>
        <dbReference type="ARBA" id="ARBA00023004"/>
    </source>
</evidence>
<comment type="caution">
    <text evidence="7">The sequence shown here is derived from an EMBL/GenBank/DDBJ whole genome shotgun (WGS) entry which is preliminary data.</text>
</comment>
<dbReference type="OrthoDB" id="9763993at2"/>
<evidence type="ECO:0000256" key="2">
    <source>
        <dbReference type="ARBA" id="ARBA00022691"/>
    </source>
</evidence>
<evidence type="ECO:0000259" key="6">
    <source>
        <dbReference type="PROSITE" id="PS51918"/>
    </source>
</evidence>
<dbReference type="PANTHER" id="PTHR43306:SF1">
    <property type="entry name" value="7,8-DIHYDRO-6-HYDROXYMETHYLPTERIN DIMETHYLTRANSFERASE"/>
    <property type="match status" value="1"/>
</dbReference>
<dbReference type="eggNOG" id="COG1964">
    <property type="taxonomic scope" value="Bacteria"/>
</dbReference>
<keyword evidence="2" id="KW-0949">S-adenosyl-L-methionine</keyword>
<organism evidence="7 8">
    <name type="scientific">Lysobacter dokdonensis DS-58</name>
    <dbReference type="NCBI Taxonomy" id="1300345"/>
    <lineage>
        <taxon>Bacteria</taxon>
        <taxon>Pseudomonadati</taxon>
        <taxon>Pseudomonadota</taxon>
        <taxon>Gammaproteobacteria</taxon>
        <taxon>Lysobacterales</taxon>
        <taxon>Lysobacteraceae</taxon>
        <taxon>Noviluteimonas</taxon>
    </lineage>
</organism>
<dbReference type="GO" id="GO:0051536">
    <property type="term" value="F:iron-sulfur cluster binding"/>
    <property type="evidence" value="ECO:0007669"/>
    <property type="project" value="UniProtKB-KW"/>
</dbReference>
<dbReference type="GO" id="GO:0003824">
    <property type="term" value="F:catalytic activity"/>
    <property type="evidence" value="ECO:0007669"/>
    <property type="project" value="InterPro"/>
</dbReference>